<reference evidence="4 5" key="1">
    <citation type="submission" date="2024-01" db="EMBL/GenBank/DDBJ databases">
        <title>Novel species of the genus Luteimonas isolated from rivers.</title>
        <authorList>
            <person name="Lu H."/>
        </authorList>
    </citation>
    <scope>NUCLEOTIDE SEQUENCE [LARGE SCALE GENOMIC DNA]</scope>
    <source>
        <strain evidence="4 5">FXH3W</strain>
    </source>
</reference>
<proteinExistence type="predicted"/>
<keyword evidence="5" id="KW-1185">Reference proteome</keyword>
<dbReference type="InterPro" id="IPR012327">
    <property type="entry name" value="MeTrfase_D12"/>
</dbReference>
<keyword evidence="3" id="KW-0949">S-adenosyl-L-methionine</keyword>
<keyword evidence="1 4" id="KW-0489">Methyltransferase</keyword>
<dbReference type="SUPFAM" id="SSF53335">
    <property type="entry name" value="S-adenosyl-L-methionine-dependent methyltransferases"/>
    <property type="match status" value="1"/>
</dbReference>
<dbReference type="Pfam" id="PF02086">
    <property type="entry name" value="MethyltransfD12"/>
    <property type="match status" value="1"/>
</dbReference>
<dbReference type="PANTHER" id="PTHR30481">
    <property type="entry name" value="DNA ADENINE METHYLASE"/>
    <property type="match status" value="1"/>
</dbReference>
<dbReference type="EMBL" id="JAZHBO010000002">
    <property type="protein sequence ID" value="MEF2156413.1"/>
    <property type="molecule type" value="Genomic_DNA"/>
</dbReference>
<evidence type="ECO:0000256" key="1">
    <source>
        <dbReference type="ARBA" id="ARBA00022603"/>
    </source>
</evidence>
<dbReference type="PRINTS" id="PR00505">
    <property type="entry name" value="D12N6MTFRASE"/>
</dbReference>
<evidence type="ECO:0000313" key="5">
    <source>
        <dbReference type="Proteomes" id="UP001356170"/>
    </source>
</evidence>
<dbReference type="InterPro" id="IPR029063">
    <property type="entry name" value="SAM-dependent_MTases_sf"/>
</dbReference>
<evidence type="ECO:0000256" key="2">
    <source>
        <dbReference type="ARBA" id="ARBA00022679"/>
    </source>
</evidence>
<dbReference type="InterPro" id="IPR012263">
    <property type="entry name" value="M_m6A_EcoRV"/>
</dbReference>
<evidence type="ECO:0000256" key="3">
    <source>
        <dbReference type="ARBA" id="ARBA00022691"/>
    </source>
</evidence>
<protein>
    <submittedName>
        <fullName evidence="4">DNA adenine methylase</fullName>
    </submittedName>
</protein>
<comment type="caution">
    <text evidence="4">The sequence shown here is derived from an EMBL/GenBank/DDBJ whole genome shotgun (WGS) entry which is preliminary data.</text>
</comment>
<evidence type="ECO:0000313" key="4">
    <source>
        <dbReference type="EMBL" id="MEF2156413.1"/>
    </source>
</evidence>
<keyword evidence="2" id="KW-0808">Transferase</keyword>
<dbReference type="RefSeq" id="WP_331704203.1">
    <property type="nucleotide sequence ID" value="NZ_JAZHBO010000002.1"/>
</dbReference>
<dbReference type="GO" id="GO:0008168">
    <property type="term" value="F:methyltransferase activity"/>
    <property type="evidence" value="ECO:0007669"/>
    <property type="project" value="UniProtKB-KW"/>
</dbReference>
<gene>
    <name evidence="4" type="ORF">V3390_09290</name>
</gene>
<dbReference type="PIRSF" id="PIRSF000398">
    <property type="entry name" value="M_m6A_EcoRV"/>
    <property type="match status" value="1"/>
</dbReference>
<sequence>MADGSPKRPLMRYHGGKWRLAPWIISYFPEHRAYVEPFGGGGSVLIRKERSYAEVYNDLDGEVVNLFRVTRERGDELRELLRLTPFARAEFESAWQPSSDELEQARRTVIRSFMGFGSAAVSLEVGGKPKTGFRANSNRSGTTPAHDWANYPDCMAALIERLQGVVIENRDAMKCMAHHDTEETLHYVDPPYVASTRDKGGDYRHEMTDADHRELAAFLRTLKGMVVLSGYHSELYDELYADWSRTERVAFADGAMKRTEVLWFNRGFGNVEQERLFA</sequence>
<organism evidence="4 5">
    <name type="scientific">Aquilutibacter rugosus</name>
    <dbReference type="NCBI Taxonomy" id="3115820"/>
    <lineage>
        <taxon>Bacteria</taxon>
        <taxon>Pseudomonadati</taxon>
        <taxon>Pseudomonadota</taxon>
        <taxon>Gammaproteobacteria</taxon>
        <taxon>Lysobacterales</taxon>
        <taxon>Lysobacteraceae</taxon>
        <taxon>Aquilutibacter</taxon>
    </lineage>
</organism>
<name>A0ABU7V279_9GAMM</name>
<dbReference type="GO" id="GO:0032259">
    <property type="term" value="P:methylation"/>
    <property type="evidence" value="ECO:0007669"/>
    <property type="project" value="UniProtKB-KW"/>
</dbReference>
<dbReference type="Gene3D" id="3.40.50.150">
    <property type="entry name" value="Vaccinia Virus protein VP39"/>
    <property type="match status" value="2"/>
</dbReference>
<dbReference type="PANTHER" id="PTHR30481:SF4">
    <property type="entry name" value="SITE-SPECIFIC DNA-METHYLTRANSFERASE (ADENINE-SPECIFIC)"/>
    <property type="match status" value="1"/>
</dbReference>
<accession>A0ABU7V279</accession>
<dbReference type="Proteomes" id="UP001356170">
    <property type="component" value="Unassembled WGS sequence"/>
</dbReference>